<feature type="compositionally biased region" description="Acidic residues" evidence="1">
    <location>
        <begin position="43"/>
        <end position="73"/>
    </location>
</feature>
<reference evidence="2 3" key="1">
    <citation type="submission" date="2020-04" db="EMBL/GenBank/DDBJ databases">
        <authorList>
            <person name="Yoon J."/>
        </authorList>
    </citation>
    <scope>NUCLEOTIDE SEQUENCE [LARGE SCALE GENOMIC DNA]</scope>
    <source>
        <strain evidence="2 3">DJ-13</strain>
    </source>
</reference>
<dbReference type="EMBL" id="JAAWWL010000002">
    <property type="protein sequence ID" value="NKI31922.1"/>
    <property type="molecule type" value="Genomic_DNA"/>
</dbReference>
<evidence type="ECO:0000313" key="3">
    <source>
        <dbReference type="Proteomes" id="UP000718451"/>
    </source>
</evidence>
<evidence type="ECO:0008006" key="4">
    <source>
        <dbReference type="Google" id="ProtNLM"/>
    </source>
</evidence>
<dbReference type="InterPro" id="IPR011050">
    <property type="entry name" value="Pectin_lyase_fold/virulence"/>
</dbReference>
<dbReference type="RefSeq" id="WP_168552156.1">
    <property type="nucleotide sequence ID" value="NZ_JAAWWL010000002.1"/>
</dbReference>
<keyword evidence="3" id="KW-1185">Reference proteome</keyword>
<sequence length="490" mass="52934">MKSINPTLSFIIGLLVLLIVSACSKDSELFEFAIQEEIIENIEEETAENTEEQSDEESESEDNEDSQNNDNSEDPQNNDPDPSDNDNSSNENNGDGVNLSNFGVVGDGNADDTSALQNAFNSGQNLVANSGLTLKISSTINIISGSNQTVEWNGSTISIARSNLVLFIIDKPNGGLTTMNNLLIEGNEIAQDGFQIHSPIAFDNVDIQNLYSATNAPQAFAIFFDNNFTQNSSMTNCDCTGLNALNNNVIGDAIGATRCFGFYVSGIPSSQSTFTVSNFDFGEVWSEDGDVIEILDTLFEDTGSDIGQTYSPLIIENGTVSNWGRRGVKGTGGGYILRSIVFEPAEASNPNLPSSSRLGPSGIIAMGHTYFPAGADSRGNYGIAWGGLIEKCTFNGSSYDTQVILTRSDELTFKNNVLNNGADLQFQQNPRNIYVCNNQFGAGSIIYEQGPVFFPNLSNIVIASDNTFVESNYNRLNSWNSTETTFSCDN</sequence>
<organism evidence="2 3">
    <name type="scientific">Croceivirga thetidis</name>
    <dbReference type="NCBI Taxonomy" id="2721623"/>
    <lineage>
        <taxon>Bacteria</taxon>
        <taxon>Pseudomonadati</taxon>
        <taxon>Bacteroidota</taxon>
        <taxon>Flavobacteriia</taxon>
        <taxon>Flavobacteriales</taxon>
        <taxon>Flavobacteriaceae</taxon>
        <taxon>Croceivirga</taxon>
    </lineage>
</organism>
<protein>
    <recommendedName>
        <fullName evidence="4">Pectate lyase superfamily protein domain-containing protein</fullName>
    </recommendedName>
</protein>
<dbReference type="Gene3D" id="2.160.20.10">
    <property type="entry name" value="Single-stranded right-handed beta-helix, Pectin lyase-like"/>
    <property type="match status" value="1"/>
</dbReference>
<feature type="compositionally biased region" description="Low complexity" evidence="1">
    <location>
        <begin position="74"/>
        <end position="93"/>
    </location>
</feature>
<proteinExistence type="predicted"/>
<accession>A0ABX1GPS4</accession>
<gene>
    <name evidence="2" type="ORF">HCU67_08175</name>
</gene>
<dbReference type="PROSITE" id="PS51257">
    <property type="entry name" value="PROKAR_LIPOPROTEIN"/>
    <property type="match status" value="1"/>
</dbReference>
<name>A0ABX1GPS4_9FLAO</name>
<evidence type="ECO:0000256" key="1">
    <source>
        <dbReference type="SAM" id="MobiDB-lite"/>
    </source>
</evidence>
<dbReference type="Proteomes" id="UP000718451">
    <property type="component" value="Unassembled WGS sequence"/>
</dbReference>
<feature type="region of interest" description="Disordered" evidence="1">
    <location>
        <begin position="43"/>
        <end position="104"/>
    </location>
</feature>
<evidence type="ECO:0000313" key="2">
    <source>
        <dbReference type="EMBL" id="NKI31922.1"/>
    </source>
</evidence>
<comment type="caution">
    <text evidence="2">The sequence shown here is derived from an EMBL/GenBank/DDBJ whole genome shotgun (WGS) entry which is preliminary data.</text>
</comment>
<dbReference type="SUPFAM" id="SSF51126">
    <property type="entry name" value="Pectin lyase-like"/>
    <property type="match status" value="1"/>
</dbReference>
<dbReference type="InterPro" id="IPR012334">
    <property type="entry name" value="Pectin_lyas_fold"/>
</dbReference>